<reference evidence="1 3" key="1">
    <citation type="submission" date="2020-06" db="EMBL/GenBank/DDBJ databases">
        <title>Anoxygenic phototrophic Chloroflexota member uses a Type I reaction center.</title>
        <authorList>
            <person name="Tsuji J.M."/>
            <person name="Shaw N.A."/>
            <person name="Nagashima S."/>
            <person name="Venkiteswaran J."/>
            <person name="Schiff S.L."/>
            <person name="Hanada S."/>
            <person name="Tank M."/>
            <person name="Neufeld J.D."/>
        </authorList>
    </citation>
    <scope>NUCLEOTIDE SEQUENCE [LARGE SCALE GENOMIC DNA]</scope>
    <source>
        <strain evidence="1">L227-S17</strain>
    </source>
</reference>
<dbReference type="Gene3D" id="3.40.1000.10">
    <property type="entry name" value="Mog1/PsbP, alpha/beta/alpha sandwich"/>
    <property type="match status" value="1"/>
</dbReference>
<reference evidence="2" key="2">
    <citation type="journal article" date="2024" name="Nature">
        <title>Anoxygenic phototroph of the Chloroflexota uses a type I reaction centre.</title>
        <authorList>
            <person name="Tsuji J.M."/>
            <person name="Shaw N.A."/>
            <person name="Nagashima S."/>
            <person name="Venkiteswaran J.J."/>
            <person name="Schiff S.L."/>
            <person name="Watanabe T."/>
            <person name="Fukui M."/>
            <person name="Hanada S."/>
            <person name="Tank M."/>
            <person name="Neufeld J.D."/>
        </authorList>
    </citation>
    <scope>NUCLEOTIDE SEQUENCE</scope>
    <source>
        <strain evidence="2">L227-S17</strain>
    </source>
</reference>
<keyword evidence="4" id="KW-1185">Reference proteome</keyword>
<evidence type="ECO:0000313" key="4">
    <source>
        <dbReference type="Proteomes" id="UP001431572"/>
    </source>
</evidence>
<protein>
    <submittedName>
        <fullName evidence="1">Uncharacterized protein</fullName>
    </submittedName>
</protein>
<evidence type="ECO:0000313" key="3">
    <source>
        <dbReference type="Proteomes" id="UP000521676"/>
    </source>
</evidence>
<dbReference type="EMBL" id="CP128400">
    <property type="protein sequence ID" value="WJW68066.1"/>
    <property type="molecule type" value="Genomic_DNA"/>
</dbReference>
<sequence>MPRLNLTNCLSSNVSTDGSLTPNKTVPVPQGFRIFVSNTYPYALSYPDNWTIRENQAAGNLKSDLIVADYKDNSRAFMFVLSEKLDNPATDSKAYFDSKLKEVTATQKSLPIDQQGERAVAGNTAYVISFNASQPTQTQSIQITFVSQGRGWVISYSASPDLGQKYCGQFVQILDTFTLTNLSK</sequence>
<dbReference type="AlphaFoldDB" id="A0A8T7M7X0"/>
<dbReference type="RefSeq" id="WP_341469970.1">
    <property type="nucleotide sequence ID" value="NZ_CP128400.1"/>
</dbReference>
<evidence type="ECO:0000313" key="1">
    <source>
        <dbReference type="EMBL" id="NWJ48126.1"/>
    </source>
</evidence>
<accession>A0A8T7M7X0</accession>
<dbReference type="EMBL" id="JACATZ010000003">
    <property type="protein sequence ID" value="NWJ48126.1"/>
    <property type="molecule type" value="Genomic_DNA"/>
</dbReference>
<dbReference type="Proteomes" id="UP001431572">
    <property type="component" value="Chromosome 2"/>
</dbReference>
<organism evidence="1 3">
    <name type="scientific">Candidatus Chlorohelix allophototropha</name>
    <dbReference type="NCBI Taxonomy" id="3003348"/>
    <lineage>
        <taxon>Bacteria</taxon>
        <taxon>Bacillati</taxon>
        <taxon>Chloroflexota</taxon>
        <taxon>Chloroflexia</taxon>
        <taxon>Candidatus Chloroheliales</taxon>
        <taxon>Candidatus Chloroheliaceae</taxon>
        <taxon>Candidatus Chlorohelix</taxon>
    </lineage>
</organism>
<name>A0A8T7M7X0_9CHLR</name>
<evidence type="ECO:0000313" key="2">
    <source>
        <dbReference type="EMBL" id="WJW68066.1"/>
    </source>
</evidence>
<proteinExistence type="predicted"/>
<gene>
    <name evidence="1" type="ORF">HXX08_19900</name>
    <name evidence="2" type="ORF">OZ401_003663</name>
</gene>
<dbReference type="Proteomes" id="UP000521676">
    <property type="component" value="Unassembled WGS sequence"/>
</dbReference>